<dbReference type="Gene3D" id="1.20.140.80">
    <property type="entry name" value="Transcription factor DP"/>
    <property type="match status" value="1"/>
</dbReference>
<dbReference type="AlphaFoldDB" id="A0A448WNQ6"/>
<keyword evidence="2" id="KW-0805">Transcription regulation</keyword>
<dbReference type="GO" id="GO:0000981">
    <property type="term" value="F:DNA-binding transcription factor activity, RNA polymerase II-specific"/>
    <property type="evidence" value="ECO:0007669"/>
    <property type="project" value="TreeGrafter"/>
</dbReference>
<feature type="compositionally biased region" description="Polar residues" evidence="5">
    <location>
        <begin position="71"/>
        <end position="80"/>
    </location>
</feature>
<evidence type="ECO:0000256" key="4">
    <source>
        <dbReference type="ARBA" id="ARBA00023163"/>
    </source>
</evidence>
<reference evidence="7" key="1">
    <citation type="submission" date="2018-11" db="EMBL/GenBank/DDBJ databases">
        <authorList>
            <consortium name="Pathogen Informatics"/>
        </authorList>
    </citation>
    <scope>NUCLEOTIDE SEQUENCE</scope>
</reference>
<sequence>MALKVLHKEKKEIRWVGLPVNMIEECRRLEEEREKRQVSLRNKIAEIQELILQLIAFKNLVMRNRLKHRSQQQQQHNSALGNKGPETALKMSDRLNRNSFAISRPGQLVNSRADRVELPFLVISTHRKTVIDCNISNDRCGSYF</sequence>
<comment type="similarity">
    <text evidence="1">Belongs to the E2F/DP family.</text>
</comment>
<organism evidence="7 8">
    <name type="scientific">Protopolystoma xenopodis</name>
    <dbReference type="NCBI Taxonomy" id="117903"/>
    <lineage>
        <taxon>Eukaryota</taxon>
        <taxon>Metazoa</taxon>
        <taxon>Spiralia</taxon>
        <taxon>Lophotrochozoa</taxon>
        <taxon>Platyhelminthes</taxon>
        <taxon>Monogenea</taxon>
        <taxon>Polyopisthocotylea</taxon>
        <taxon>Polystomatidea</taxon>
        <taxon>Polystomatidae</taxon>
        <taxon>Protopolystoma</taxon>
    </lineage>
</organism>
<feature type="domain" description="Transcription factor DP C-terminal" evidence="6">
    <location>
        <begin position="24"/>
        <end position="143"/>
    </location>
</feature>
<keyword evidence="3" id="KW-0238">DNA-binding</keyword>
<dbReference type="InterPro" id="IPR037241">
    <property type="entry name" value="E2F-DP_heterodim"/>
</dbReference>
<keyword evidence="4" id="KW-0804">Transcription</keyword>
<evidence type="ECO:0000256" key="5">
    <source>
        <dbReference type="SAM" id="MobiDB-lite"/>
    </source>
</evidence>
<dbReference type="GO" id="GO:0000977">
    <property type="term" value="F:RNA polymerase II transcription regulatory region sequence-specific DNA binding"/>
    <property type="evidence" value="ECO:0007669"/>
    <property type="project" value="TreeGrafter"/>
</dbReference>
<comment type="caution">
    <text evidence="7">The sequence shown here is derived from an EMBL/GenBank/DDBJ whole genome shotgun (WGS) entry which is preliminary data.</text>
</comment>
<proteinExistence type="inferred from homology"/>
<gene>
    <name evidence="7" type="ORF">PXEA_LOCUS9683</name>
</gene>
<dbReference type="EMBL" id="CAAALY010027674">
    <property type="protein sequence ID" value="VEL16243.1"/>
    <property type="molecule type" value="Genomic_DNA"/>
</dbReference>
<feature type="region of interest" description="Disordered" evidence="5">
    <location>
        <begin position="67"/>
        <end position="87"/>
    </location>
</feature>
<dbReference type="Pfam" id="PF08781">
    <property type="entry name" value="DP"/>
    <property type="match status" value="2"/>
</dbReference>
<dbReference type="PANTHER" id="PTHR12548">
    <property type="entry name" value="TRANSCRIPTION FACTOR DP"/>
    <property type="match status" value="1"/>
</dbReference>
<dbReference type="InterPro" id="IPR038168">
    <property type="entry name" value="TF_DP_C_sf"/>
</dbReference>
<dbReference type="SMART" id="SM01138">
    <property type="entry name" value="DP"/>
    <property type="match status" value="1"/>
</dbReference>
<dbReference type="SUPFAM" id="SSF144074">
    <property type="entry name" value="E2F-DP heterodimerization region"/>
    <property type="match status" value="2"/>
</dbReference>
<dbReference type="GO" id="GO:0051726">
    <property type="term" value="P:regulation of cell cycle"/>
    <property type="evidence" value="ECO:0007669"/>
    <property type="project" value="InterPro"/>
</dbReference>
<dbReference type="InterPro" id="IPR014889">
    <property type="entry name" value="Transc_factor_DP_C"/>
</dbReference>
<dbReference type="GO" id="GO:0005634">
    <property type="term" value="C:nucleus"/>
    <property type="evidence" value="ECO:0007669"/>
    <property type="project" value="TreeGrafter"/>
</dbReference>
<name>A0A448WNQ6_9PLAT</name>
<protein>
    <recommendedName>
        <fullName evidence="6">Transcription factor DP C-terminal domain-containing protein</fullName>
    </recommendedName>
</protein>
<evidence type="ECO:0000313" key="7">
    <source>
        <dbReference type="EMBL" id="VEL16243.1"/>
    </source>
</evidence>
<evidence type="ECO:0000256" key="1">
    <source>
        <dbReference type="ARBA" id="ARBA00010940"/>
    </source>
</evidence>
<evidence type="ECO:0000259" key="6">
    <source>
        <dbReference type="SMART" id="SM01138"/>
    </source>
</evidence>
<evidence type="ECO:0000256" key="2">
    <source>
        <dbReference type="ARBA" id="ARBA00023015"/>
    </source>
</evidence>
<dbReference type="Proteomes" id="UP000784294">
    <property type="component" value="Unassembled WGS sequence"/>
</dbReference>
<accession>A0A448WNQ6</accession>
<dbReference type="PANTHER" id="PTHR12548:SF9">
    <property type="entry name" value="TRANSCRIPTION FACTOR DP"/>
    <property type="match status" value="1"/>
</dbReference>
<dbReference type="InterPro" id="IPR015648">
    <property type="entry name" value="Transcrpt_fac_DP"/>
</dbReference>
<evidence type="ECO:0000256" key="3">
    <source>
        <dbReference type="ARBA" id="ARBA00023125"/>
    </source>
</evidence>
<keyword evidence="8" id="KW-1185">Reference proteome</keyword>
<dbReference type="GO" id="GO:0005667">
    <property type="term" value="C:transcription regulator complex"/>
    <property type="evidence" value="ECO:0007669"/>
    <property type="project" value="InterPro"/>
</dbReference>
<dbReference type="OrthoDB" id="552115at2759"/>
<evidence type="ECO:0000313" key="8">
    <source>
        <dbReference type="Proteomes" id="UP000784294"/>
    </source>
</evidence>